<dbReference type="EMBL" id="JACTNZ010000010">
    <property type="protein sequence ID" value="KAG5527395.1"/>
    <property type="molecule type" value="Genomic_DNA"/>
</dbReference>
<keyword evidence="1" id="KW-0472">Membrane</keyword>
<feature type="transmembrane region" description="Helical" evidence="1">
    <location>
        <begin position="22"/>
        <end position="43"/>
    </location>
</feature>
<evidence type="ECO:0000313" key="2">
    <source>
        <dbReference type="EMBL" id="KAG5527395.1"/>
    </source>
</evidence>
<sequence>MRSVFLSVGITQLSVSFVSSDLISILLFCFTFLLLFPQIVTLWRQALFPGDSEFQQLLHIFRHALRMAKCLKLASENDEVLEIGFKE</sequence>
<comment type="caution">
    <text evidence="2">The sequence shown here is derived from an EMBL/GenBank/DDBJ whole genome shotgun (WGS) entry which is preliminary data.</text>
</comment>
<reference evidence="2" key="1">
    <citation type="submission" date="2020-08" db="EMBL/GenBank/DDBJ databases">
        <title>Plant Genome Project.</title>
        <authorList>
            <person name="Zhang R.-G."/>
        </authorList>
    </citation>
    <scope>NUCLEOTIDE SEQUENCE</scope>
    <source>
        <strain evidence="2">WSP0</strain>
        <tissue evidence="2">Leaf</tissue>
    </source>
</reference>
<name>A0AAV6IHJ2_9ERIC</name>
<evidence type="ECO:0000313" key="3">
    <source>
        <dbReference type="Proteomes" id="UP000823749"/>
    </source>
</evidence>
<keyword evidence="1" id="KW-0812">Transmembrane</keyword>
<organism evidence="2 3">
    <name type="scientific">Rhododendron griersonianum</name>
    <dbReference type="NCBI Taxonomy" id="479676"/>
    <lineage>
        <taxon>Eukaryota</taxon>
        <taxon>Viridiplantae</taxon>
        <taxon>Streptophyta</taxon>
        <taxon>Embryophyta</taxon>
        <taxon>Tracheophyta</taxon>
        <taxon>Spermatophyta</taxon>
        <taxon>Magnoliopsida</taxon>
        <taxon>eudicotyledons</taxon>
        <taxon>Gunneridae</taxon>
        <taxon>Pentapetalae</taxon>
        <taxon>asterids</taxon>
        <taxon>Ericales</taxon>
        <taxon>Ericaceae</taxon>
        <taxon>Ericoideae</taxon>
        <taxon>Rhodoreae</taxon>
        <taxon>Rhododendron</taxon>
    </lineage>
</organism>
<dbReference type="Proteomes" id="UP000823749">
    <property type="component" value="Chromosome 10"/>
</dbReference>
<keyword evidence="1" id="KW-1133">Transmembrane helix</keyword>
<dbReference type="AlphaFoldDB" id="A0AAV6IHJ2"/>
<proteinExistence type="predicted"/>
<keyword evidence="3" id="KW-1185">Reference proteome</keyword>
<accession>A0AAV6IHJ2</accession>
<gene>
    <name evidence="2" type="ORF">RHGRI_028320</name>
</gene>
<evidence type="ECO:0000256" key="1">
    <source>
        <dbReference type="SAM" id="Phobius"/>
    </source>
</evidence>
<protein>
    <submittedName>
        <fullName evidence="2">Uncharacterized protein</fullName>
    </submittedName>
</protein>